<dbReference type="PATRIC" id="fig|1423734.3.peg.2638"/>
<evidence type="ECO:0008006" key="4">
    <source>
        <dbReference type="Google" id="ProtNLM"/>
    </source>
</evidence>
<feature type="compositionally biased region" description="Polar residues" evidence="1">
    <location>
        <begin position="193"/>
        <end position="207"/>
    </location>
</feature>
<evidence type="ECO:0000313" key="3">
    <source>
        <dbReference type="Proteomes" id="UP000051236"/>
    </source>
</evidence>
<dbReference type="RefSeq" id="WP_035455486.1">
    <property type="nucleotide sequence ID" value="NZ_AZGA01000002.1"/>
</dbReference>
<gene>
    <name evidence="2" type="ORF">FC83_GL002602</name>
</gene>
<name>X0PU54_9LACO</name>
<dbReference type="eggNOG" id="ENOG502ZIJU">
    <property type="taxonomic scope" value="Bacteria"/>
</dbReference>
<feature type="region of interest" description="Disordered" evidence="1">
    <location>
        <begin position="163"/>
        <end position="222"/>
    </location>
</feature>
<dbReference type="STRING" id="1423734.FC83_GL002602"/>
<feature type="compositionally biased region" description="Low complexity" evidence="1">
    <location>
        <begin position="208"/>
        <end position="222"/>
    </location>
</feature>
<dbReference type="OrthoDB" id="2329376at2"/>
<evidence type="ECO:0000256" key="1">
    <source>
        <dbReference type="SAM" id="MobiDB-lite"/>
    </source>
</evidence>
<dbReference type="AlphaFoldDB" id="X0PU54"/>
<sequence length="297" mass="31882">MIGLVLPLTACQQTNKASNTPTTTSKSATSQSVEPVAYSDLTKAQQAKVFFKFKALSDIASGDGDHNMPAPLVVDMTVKNNGKQNVSFNLAKFLMFDAKGNAPTVKSAKTGTLKLKPGETQKIHSIFENVSSQALLGTGAFYYMNVDFKLAYYLNAANAKGVDSNNLKSGKAKNLNEKAQEKIASTSESSSSRTDNNETVQQNSASSQDQPEVQAAQTQQAQGITAQEAVNIVRRIHPIDDTTENIGVNPEPTTSHSGRLAWWVTIRQKGGMAAGFHYTVYLDDGSVAEGQPFQPGN</sequence>
<dbReference type="EMBL" id="AZGA01000002">
    <property type="protein sequence ID" value="KRM36727.1"/>
    <property type="molecule type" value="Genomic_DNA"/>
</dbReference>
<organism evidence="2 3">
    <name type="scientific">Agrilactobacillus composti DSM 18527 = JCM 14202</name>
    <dbReference type="NCBI Taxonomy" id="1423734"/>
    <lineage>
        <taxon>Bacteria</taxon>
        <taxon>Bacillati</taxon>
        <taxon>Bacillota</taxon>
        <taxon>Bacilli</taxon>
        <taxon>Lactobacillales</taxon>
        <taxon>Lactobacillaceae</taxon>
        <taxon>Agrilactobacillus</taxon>
    </lineage>
</organism>
<keyword evidence="3" id="KW-1185">Reference proteome</keyword>
<evidence type="ECO:0000313" key="2">
    <source>
        <dbReference type="EMBL" id="KRM36727.1"/>
    </source>
</evidence>
<reference evidence="2 3" key="1">
    <citation type="journal article" date="2015" name="Genome Announc.">
        <title>Expanding the biotechnology potential of lactobacilli through comparative genomics of 213 strains and associated genera.</title>
        <authorList>
            <person name="Sun Z."/>
            <person name="Harris H.M."/>
            <person name="McCann A."/>
            <person name="Guo C."/>
            <person name="Argimon S."/>
            <person name="Zhang W."/>
            <person name="Yang X."/>
            <person name="Jeffery I.B."/>
            <person name="Cooney J.C."/>
            <person name="Kagawa T.F."/>
            <person name="Liu W."/>
            <person name="Song Y."/>
            <person name="Salvetti E."/>
            <person name="Wrobel A."/>
            <person name="Rasinkangas P."/>
            <person name="Parkhill J."/>
            <person name="Rea M.C."/>
            <person name="O'Sullivan O."/>
            <person name="Ritari J."/>
            <person name="Douillard F.P."/>
            <person name="Paul Ross R."/>
            <person name="Yang R."/>
            <person name="Briner A.E."/>
            <person name="Felis G.E."/>
            <person name="de Vos W.M."/>
            <person name="Barrangou R."/>
            <person name="Klaenhammer T.R."/>
            <person name="Caufield P.W."/>
            <person name="Cui Y."/>
            <person name="Zhang H."/>
            <person name="O'Toole P.W."/>
        </authorList>
    </citation>
    <scope>NUCLEOTIDE SEQUENCE [LARGE SCALE GENOMIC DNA]</scope>
    <source>
        <strain evidence="2 3">DSM 18527</strain>
    </source>
</reference>
<protein>
    <recommendedName>
        <fullName evidence="4">DUF4352 domain-containing protein</fullName>
    </recommendedName>
</protein>
<proteinExistence type="predicted"/>
<comment type="caution">
    <text evidence="2">The sequence shown here is derived from an EMBL/GenBank/DDBJ whole genome shotgun (WGS) entry which is preliminary data.</text>
</comment>
<dbReference type="Proteomes" id="UP000051236">
    <property type="component" value="Unassembled WGS sequence"/>
</dbReference>
<accession>X0PU54</accession>